<proteinExistence type="inferred from homology"/>
<comment type="caution">
    <text evidence="5">The sequence shown here is derived from an EMBL/GenBank/DDBJ whole genome shotgun (WGS) entry which is preliminary data.</text>
</comment>
<sequence>MSAAKETDRKTIHATTEMKKLMASHFTELAEAKKNGRPKVAWCTSVGPAELLHAMGFLVYYPENHGALLGATRMATEFIPAANAVGYSPEICSYLTADVGAYLKGVTPLTKAYGLKEVPRADILVYNTNQCRDVQDWFAFYAREWNVPLIGVHTHRNIKEVKDYHIADLAEQMKAMIPVLEEVSGNRFDIDKLRETVALSLECTKLWRQVLECGAAKPAPLTFFDATIHMAPAVVLRGLPQAIDYYKLLLKELKERIANSVAAVEGERHRLYWDGMPIWGKLRELSQQFMTLRTNIVASSYCNSWIFDAFDPAQPFESMARAYTELFIVRDESYKEAYMEQWIKTFSIDGIIFHDARTCPNNSNSRYGMPQRMGTRLGLPVLVINGDLNDLRCYSEEQTRTNIEAFIEQLDEKRSC</sequence>
<keyword evidence="4" id="KW-0411">Iron-sulfur</keyword>
<reference evidence="5" key="1">
    <citation type="journal article" date="2020" name="mSystems">
        <title>Genome- and Community-Level Interaction Insights into Carbon Utilization and Element Cycling Functions of Hydrothermarchaeota in Hydrothermal Sediment.</title>
        <authorList>
            <person name="Zhou Z."/>
            <person name="Liu Y."/>
            <person name="Xu W."/>
            <person name="Pan J."/>
            <person name="Luo Z.H."/>
            <person name="Li M."/>
        </authorList>
    </citation>
    <scope>NUCLEOTIDE SEQUENCE [LARGE SCALE GENOMIC DNA]</scope>
    <source>
        <strain evidence="5">SpSt-769</strain>
    </source>
</reference>
<keyword evidence="2" id="KW-0479">Metal-binding</keyword>
<dbReference type="EMBL" id="DTGT01000136">
    <property type="protein sequence ID" value="HGH60505.1"/>
    <property type="molecule type" value="Genomic_DNA"/>
</dbReference>
<protein>
    <submittedName>
        <fullName evidence="5">2-hydroxyacyl-CoA dehydratase</fullName>
    </submittedName>
</protein>
<dbReference type="PANTHER" id="PTHR30548:SF4">
    <property type="entry name" value="SUBUNIT OF OXYGEN-SENSITIVE 2-HYDROXYISOCAPROYL-COA DEHYDRATASE"/>
    <property type="match status" value="1"/>
</dbReference>
<evidence type="ECO:0000256" key="3">
    <source>
        <dbReference type="ARBA" id="ARBA00023004"/>
    </source>
</evidence>
<keyword evidence="3" id="KW-0408">Iron</keyword>
<dbReference type="InterPro" id="IPR010327">
    <property type="entry name" value="FldB/FldC_alpha/beta"/>
</dbReference>
<evidence type="ECO:0000256" key="1">
    <source>
        <dbReference type="ARBA" id="ARBA00005806"/>
    </source>
</evidence>
<dbReference type="GO" id="GO:0051536">
    <property type="term" value="F:iron-sulfur cluster binding"/>
    <property type="evidence" value="ECO:0007669"/>
    <property type="project" value="UniProtKB-KW"/>
</dbReference>
<dbReference type="Gene3D" id="3.40.50.11900">
    <property type="match status" value="1"/>
</dbReference>
<gene>
    <name evidence="5" type="ORF">ENV54_04315</name>
</gene>
<evidence type="ECO:0000256" key="4">
    <source>
        <dbReference type="ARBA" id="ARBA00023014"/>
    </source>
</evidence>
<dbReference type="AlphaFoldDB" id="A0A7C4ES01"/>
<evidence type="ECO:0000256" key="2">
    <source>
        <dbReference type="ARBA" id="ARBA00022723"/>
    </source>
</evidence>
<dbReference type="PANTHER" id="PTHR30548">
    <property type="entry name" value="2-HYDROXYGLUTARYL-COA DEHYDRATASE, D-COMPONENT-RELATED"/>
    <property type="match status" value="1"/>
</dbReference>
<dbReference type="Pfam" id="PF06050">
    <property type="entry name" value="HGD-D"/>
    <property type="match status" value="1"/>
</dbReference>
<dbReference type="GO" id="GO:0046872">
    <property type="term" value="F:metal ion binding"/>
    <property type="evidence" value="ECO:0007669"/>
    <property type="project" value="UniProtKB-KW"/>
</dbReference>
<accession>A0A7C4ES01</accession>
<evidence type="ECO:0000313" key="5">
    <source>
        <dbReference type="EMBL" id="HGH60505.1"/>
    </source>
</evidence>
<comment type="similarity">
    <text evidence="1">Belongs to the FldB/FldC dehydratase alpha/beta subunit family.</text>
</comment>
<name>A0A7C4ES01_9BACT</name>
<dbReference type="Gene3D" id="3.40.50.11890">
    <property type="match status" value="1"/>
</dbReference>
<organism evidence="5">
    <name type="scientific">Desulfomonile tiedjei</name>
    <dbReference type="NCBI Taxonomy" id="2358"/>
    <lineage>
        <taxon>Bacteria</taxon>
        <taxon>Pseudomonadati</taxon>
        <taxon>Thermodesulfobacteriota</taxon>
        <taxon>Desulfomonilia</taxon>
        <taxon>Desulfomonilales</taxon>
        <taxon>Desulfomonilaceae</taxon>
        <taxon>Desulfomonile</taxon>
    </lineage>
</organism>